<accession>A0A9W8N5M3</accession>
<evidence type="ECO:0000313" key="2">
    <source>
        <dbReference type="Proteomes" id="UP001148614"/>
    </source>
</evidence>
<dbReference type="Proteomes" id="UP001148614">
    <property type="component" value="Unassembled WGS sequence"/>
</dbReference>
<dbReference type="PANTHER" id="PTHR36847:SF1">
    <property type="entry name" value="AMIDOLIGASE ENZYME"/>
    <property type="match status" value="1"/>
</dbReference>
<dbReference type="VEuPathDB" id="FungiDB:F4678DRAFT_450260"/>
<protein>
    <recommendedName>
        <fullName evidence="3">Amidoligase enzyme</fullName>
    </recommendedName>
</protein>
<gene>
    <name evidence="1" type="ORF">NPX13_g9913</name>
</gene>
<reference evidence="1" key="1">
    <citation type="submission" date="2022-07" db="EMBL/GenBank/DDBJ databases">
        <title>Genome Sequence of Xylaria arbuscula.</title>
        <authorList>
            <person name="Buettner E."/>
        </authorList>
    </citation>
    <scope>NUCLEOTIDE SEQUENCE</scope>
    <source>
        <strain evidence="1">VT107</strain>
    </source>
</reference>
<organism evidence="1 2">
    <name type="scientific">Xylaria arbuscula</name>
    <dbReference type="NCBI Taxonomy" id="114810"/>
    <lineage>
        <taxon>Eukaryota</taxon>
        <taxon>Fungi</taxon>
        <taxon>Dikarya</taxon>
        <taxon>Ascomycota</taxon>
        <taxon>Pezizomycotina</taxon>
        <taxon>Sordariomycetes</taxon>
        <taxon>Xylariomycetidae</taxon>
        <taxon>Xylariales</taxon>
        <taxon>Xylariaceae</taxon>
        <taxon>Xylaria</taxon>
    </lineage>
</organism>
<sequence>MEPSESDHVRANADLFGGFVDSDGILTCGVEFKFLLPSVDCEAEDPDPDVTDQILYRSDRNDPESVDQQHLDGIPSRLVDDYVDGVWSTTYTTYRGVAHDSWRIGPDRQIDETKTDYNGSKGPYHWTPYELVSPVMSSCHYARQIDSVCRVLKTVRINLNETTSVHVHVGRSNEEFSLKTVQKFATLYWLTEKAIMELHHPDRSKNIHCMPLTQHSVLAGKSLAVLSADPYDRAYTLYNIDAYIPETGLDELRRAQIRMIWKCCFIDQVVDLMRIVEDGEPSRRGSIGFLGFMRWRHPGWFTHTFEWRQMSGSIDPKQINQWIRVCIAFTDFCRLSDATNFKDFASKAVAKGDDYSGIQLLKDLWVDTRIFKSMRKEWAQNR</sequence>
<dbReference type="EMBL" id="JANPWZ010002597">
    <property type="protein sequence ID" value="KAJ3557504.1"/>
    <property type="molecule type" value="Genomic_DNA"/>
</dbReference>
<dbReference type="InterPro" id="IPR022025">
    <property type="entry name" value="Amidoligase_2"/>
</dbReference>
<evidence type="ECO:0008006" key="3">
    <source>
        <dbReference type="Google" id="ProtNLM"/>
    </source>
</evidence>
<dbReference type="Pfam" id="PF12224">
    <property type="entry name" value="Amidoligase_2"/>
    <property type="match status" value="1"/>
</dbReference>
<comment type="caution">
    <text evidence="1">The sequence shown here is derived from an EMBL/GenBank/DDBJ whole genome shotgun (WGS) entry which is preliminary data.</text>
</comment>
<proteinExistence type="predicted"/>
<keyword evidence="2" id="KW-1185">Reference proteome</keyword>
<dbReference type="PANTHER" id="PTHR36847">
    <property type="entry name" value="AMIDOLIGASE ENZYME"/>
    <property type="match status" value="1"/>
</dbReference>
<name>A0A9W8N5M3_9PEZI</name>
<evidence type="ECO:0000313" key="1">
    <source>
        <dbReference type="EMBL" id="KAJ3557504.1"/>
    </source>
</evidence>
<dbReference type="AlphaFoldDB" id="A0A9W8N5M3"/>